<sequence length="204" mass="22414">MAHAVGRLELGGMELTSYLMQLLTERGYAFHSTSDRQIADDIKETICYVALDFAAECASDVPEKEAAYELPCADVIMVGAERFRCCELLFQPALMGFEYLGIQDSIIQSVSECDIDTRGELFANVVLSGGSSQFPGFAERLTKDLTTLAPHGTAVNVVAPPSRQYSSWLGGSILASLPVFRSTWISRDEYDEDGPAQVHERCAW</sequence>
<organism evidence="7 8">
    <name type="scientific">Symbiodinium natans</name>
    <dbReference type="NCBI Taxonomy" id="878477"/>
    <lineage>
        <taxon>Eukaryota</taxon>
        <taxon>Sar</taxon>
        <taxon>Alveolata</taxon>
        <taxon>Dinophyceae</taxon>
        <taxon>Suessiales</taxon>
        <taxon>Symbiodiniaceae</taxon>
        <taxon>Symbiodinium</taxon>
    </lineage>
</organism>
<proteinExistence type="inferred from homology"/>
<dbReference type="Gene3D" id="3.90.640.10">
    <property type="entry name" value="Actin, Chain A, domain 4"/>
    <property type="match status" value="1"/>
</dbReference>
<name>A0A812UHU1_9DINO</name>
<dbReference type="FunFam" id="3.30.420.40:FF:000058">
    <property type="entry name" value="Putative actin-related protein 5"/>
    <property type="match status" value="1"/>
</dbReference>
<gene>
    <name evidence="7" type="primary">act3</name>
    <name evidence="7" type="ORF">SNAT2548_LOCUS32056</name>
</gene>
<dbReference type="EMBL" id="CAJNDS010002690">
    <property type="protein sequence ID" value="CAE7565832.1"/>
    <property type="molecule type" value="Genomic_DNA"/>
</dbReference>
<dbReference type="OrthoDB" id="5132116at2759"/>
<dbReference type="InterPro" id="IPR004000">
    <property type="entry name" value="Actin"/>
</dbReference>
<reference evidence="7" key="1">
    <citation type="submission" date="2021-02" db="EMBL/GenBank/DDBJ databases">
        <authorList>
            <person name="Dougan E. K."/>
            <person name="Rhodes N."/>
            <person name="Thang M."/>
            <person name="Chan C."/>
        </authorList>
    </citation>
    <scope>NUCLEOTIDE SEQUENCE</scope>
</reference>
<dbReference type="Pfam" id="PF00022">
    <property type="entry name" value="Actin"/>
    <property type="match status" value="1"/>
</dbReference>
<dbReference type="FunFam" id="3.90.640.10:FF:000007">
    <property type="entry name" value="Actin like 7B"/>
    <property type="match status" value="1"/>
</dbReference>
<keyword evidence="2" id="KW-0547">Nucleotide-binding</keyword>
<dbReference type="InterPro" id="IPR043129">
    <property type="entry name" value="ATPase_NBD"/>
</dbReference>
<dbReference type="PROSITE" id="PS00432">
    <property type="entry name" value="ACTINS_2"/>
    <property type="match status" value="1"/>
</dbReference>
<evidence type="ECO:0000256" key="1">
    <source>
        <dbReference type="ARBA" id="ARBA00006752"/>
    </source>
</evidence>
<accession>A0A812UHU1</accession>
<dbReference type="Gene3D" id="3.30.420.40">
    <property type="match status" value="2"/>
</dbReference>
<dbReference type="GO" id="GO:0005524">
    <property type="term" value="F:ATP binding"/>
    <property type="evidence" value="ECO:0007669"/>
    <property type="project" value="UniProtKB-KW"/>
</dbReference>
<keyword evidence="3" id="KW-0378">Hydrolase</keyword>
<evidence type="ECO:0000256" key="6">
    <source>
        <dbReference type="RuleBase" id="RU000487"/>
    </source>
</evidence>
<evidence type="ECO:0000313" key="8">
    <source>
        <dbReference type="Proteomes" id="UP000604046"/>
    </source>
</evidence>
<dbReference type="SMART" id="SM00268">
    <property type="entry name" value="ACTIN"/>
    <property type="match status" value="1"/>
</dbReference>
<evidence type="ECO:0000256" key="3">
    <source>
        <dbReference type="ARBA" id="ARBA00022801"/>
    </source>
</evidence>
<dbReference type="PANTHER" id="PTHR11937">
    <property type="entry name" value="ACTIN"/>
    <property type="match status" value="1"/>
</dbReference>
<dbReference type="SUPFAM" id="SSF53067">
    <property type="entry name" value="Actin-like ATPase domain"/>
    <property type="match status" value="1"/>
</dbReference>
<comment type="caution">
    <text evidence="7">The sequence shown here is derived from an EMBL/GenBank/DDBJ whole genome shotgun (WGS) entry which is preliminary data.</text>
</comment>
<evidence type="ECO:0000256" key="5">
    <source>
        <dbReference type="ARBA" id="ARBA00049360"/>
    </source>
</evidence>
<comment type="catalytic activity">
    <reaction evidence="5">
        <text>ATP + H2O = ADP + phosphate + H(+)</text>
        <dbReference type="Rhea" id="RHEA:13065"/>
        <dbReference type="ChEBI" id="CHEBI:15377"/>
        <dbReference type="ChEBI" id="CHEBI:15378"/>
        <dbReference type="ChEBI" id="CHEBI:30616"/>
        <dbReference type="ChEBI" id="CHEBI:43474"/>
        <dbReference type="ChEBI" id="CHEBI:456216"/>
    </reaction>
</comment>
<comment type="similarity">
    <text evidence="1 6">Belongs to the actin family.</text>
</comment>
<evidence type="ECO:0000313" key="7">
    <source>
        <dbReference type="EMBL" id="CAE7565832.1"/>
    </source>
</evidence>
<protein>
    <submittedName>
        <fullName evidence="7">Act3 protein</fullName>
    </submittedName>
</protein>
<dbReference type="GO" id="GO:0016787">
    <property type="term" value="F:hydrolase activity"/>
    <property type="evidence" value="ECO:0007669"/>
    <property type="project" value="UniProtKB-KW"/>
</dbReference>
<dbReference type="InterPro" id="IPR004001">
    <property type="entry name" value="Actin_CS"/>
</dbReference>
<dbReference type="Proteomes" id="UP000604046">
    <property type="component" value="Unassembled WGS sequence"/>
</dbReference>
<dbReference type="AlphaFoldDB" id="A0A812UHU1"/>
<evidence type="ECO:0000256" key="4">
    <source>
        <dbReference type="ARBA" id="ARBA00022840"/>
    </source>
</evidence>
<evidence type="ECO:0000256" key="2">
    <source>
        <dbReference type="ARBA" id="ARBA00022741"/>
    </source>
</evidence>
<keyword evidence="4" id="KW-0067">ATP-binding</keyword>
<keyword evidence="8" id="KW-1185">Reference proteome</keyword>